<dbReference type="InParanoid" id="M1DRY3"/>
<feature type="region of interest" description="Disordered" evidence="1">
    <location>
        <begin position="96"/>
        <end position="139"/>
    </location>
</feature>
<feature type="region of interest" description="Disordered" evidence="1">
    <location>
        <begin position="37"/>
        <end position="81"/>
    </location>
</feature>
<evidence type="ECO:0000256" key="1">
    <source>
        <dbReference type="SAM" id="MobiDB-lite"/>
    </source>
</evidence>
<dbReference type="PaxDb" id="4113-PGSC0003DMT400093432"/>
<evidence type="ECO:0000313" key="3">
    <source>
        <dbReference type="Proteomes" id="UP000011115"/>
    </source>
</evidence>
<dbReference type="Proteomes" id="UP000011115">
    <property type="component" value="Unassembled WGS sequence"/>
</dbReference>
<sequence length="139" mass="15217">MELARLRSYVDALLAPGEVVPKTAPEVEENEVVMSALFGDTMPPPDPSPAGKRHHSSEHTYETDEARRERKRERQELAVAQRQSIVDEELRQHGACEIRVGPSGSRSTTEGVTTIAKGVTDDVPITDPASSWKSDPPTS</sequence>
<proteinExistence type="predicted"/>
<evidence type="ECO:0000313" key="2">
    <source>
        <dbReference type="EnsemblPlants" id="PGSC0003DMT400093432"/>
    </source>
</evidence>
<dbReference type="Gramene" id="PGSC0003DMT400093432">
    <property type="protein sequence ID" value="PGSC0003DMT400093432"/>
    <property type="gene ID" value="PGSC0003DMG400043003"/>
</dbReference>
<feature type="compositionally biased region" description="Polar residues" evidence="1">
    <location>
        <begin position="128"/>
        <end position="139"/>
    </location>
</feature>
<reference evidence="3" key="1">
    <citation type="journal article" date="2011" name="Nature">
        <title>Genome sequence and analysis of the tuber crop potato.</title>
        <authorList>
            <consortium name="The Potato Genome Sequencing Consortium"/>
        </authorList>
    </citation>
    <scope>NUCLEOTIDE SEQUENCE [LARGE SCALE GENOMIC DNA]</scope>
    <source>
        <strain evidence="3">cv. DM1-3 516 R44</strain>
    </source>
</reference>
<accession>M1DRY3</accession>
<name>M1DRY3_SOLTU</name>
<feature type="compositionally biased region" description="Basic and acidic residues" evidence="1">
    <location>
        <begin position="57"/>
        <end position="76"/>
    </location>
</feature>
<evidence type="ECO:0008006" key="4">
    <source>
        <dbReference type="Google" id="ProtNLM"/>
    </source>
</evidence>
<dbReference type="EnsemblPlants" id="PGSC0003DMT400093432">
    <property type="protein sequence ID" value="PGSC0003DMT400093432"/>
    <property type="gene ID" value="PGSC0003DMG400043003"/>
</dbReference>
<dbReference type="HOGENOM" id="CLU_028647_6_3_1"/>
<dbReference type="AlphaFoldDB" id="M1DRY3"/>
<reference evidence="2" key="2">
    <citation type="submission" date="2015-06" db="UniProtKB">
        <authorList>
            <consortium name="EnsemblPlants"/>
        </authorList>
    </citation>
    <scope>IDENTIFICATION</scope>
    <source>
        <strain evidence="2">DM1-3 516 R44</strain>
    </source>
</reference>
<organism evidence="2 3">
    <name type="scientific">Solanum tuberosum</name>
    <name type="common">Potato</name>
    <dbReference type="NCBI Taxonomy" id="4113"/>
    <lineage>
        <taxon>Eukaryota</taxon>
        <taxon>Viridiplantae</taxon>
        <taxon>Streptophyta</taxon>
        <taxon>Embryophyta</taxon>
        <taxon>Tracheophyta</taxon>
        <taxon>Spermatophyta</taxon>
        <taxon>Magnoliopsida</taxon>
        <taxon>eudicotyledons</taxon>
        <taxon>Gunneridae</taxon>
        <taxon>Pentapetalae</taxon>
        <taxon>asterids</taxon>
        <taxon>lamiids</taxon>
        <taxon>Solanales</taxon>
        <taxon>Solanaceae</taxon>
        <taxon>Solanoideae</taxon>
        <taxon>Solaneae</taxon>
        <taxon>Solanum</taxon>
    </lineage>
</organism>
<protein>
    <recommendedName>
        <fullName evidence="4">Integrase core domain containing protein</fullName>
    </recommendedName>
</protein>
<keyword evidence="3" id="KW-1185">Reference proteome</keyword>